<proteinExistence type="predicted"/>
<sequence>MQPLGAIGDLKADASCQEEEDEEEEAVWLREQGHRKMRSVQDHPFQGSATGCSNRRGRLPGMLGRHGTAAGVFVMAGKEVGVGRWAGQRKVQE</sequence>
<evidence type="ECO:0000313" key="2">
    <source>
        <dbReference type="EMBL" id="KAF1392017.1"/>
    </source>
</evidence>
<gene>
    <name evidence="2" type="ORF">PFLUV_G00048120</name>
</gene>
<protein>
    <submittedName>
        <fullName evidence="2">Uncharacterized protein</fullName>
    </submittedName>
</protein>
<evidence type="ECO:0000313" key="3">
    <source>
        <dbReference type="Proteomes" id="UP000465112"/>
    </source>
</evidence>
<dbReference type="EMBL" id="VHII01000004">
    <property type="protein sequence ID" value="KAF1392017.1"/>
    <property type="molecule type" value="Genomic_DNA"/>
</dbReference>
<feature type="region of interest" description="Disordered" evidence="1">
    <location>
        <begin position="1"/>
        <end position="63"/>
    </location>
</feature>
<comment type="caution">
    <text evidence="2">The sequence shown here is derived from an EMBL/GenBank/DDBJ whole genome shotgun (WGS) entry which is preliminary data.</text>
</comment>
<name>A0A6A5ERC4_PERFL</name>
<accession>A0A6A5ERC4</accession>
<keyword evidence="3" id="KW-1185">Reference proteome</keyword>
<reference evidence="2 3" key="1">
    <citation type="submission" date="2019-06" db="EMBL/GenBank/DDBJ databases">
        <title>A chromosome-scale genome assembly of the European perch, Perca fluviatilis.</title>
        <authorList>
            <person name="Roques C."/>
            <person name="Zahm M."/>
            <person name="Cabau C."/>
            <person name="Klopp C."/>
            <person name="Bouchez O."/>
            <person name="Donnadieu C."/>
            <person name="Kuhl H."/>
            <person name="Gislard M."/>
            <person name="Guendouz S."/>
            <person name="Journot L."/>
            <person name="Haffray P."/>
            <person name="Bestin A."/>
            <person name="Morvezen R."/>
            <person name="Feron R."/>
            <person name="Wen M."/>
            <person name="Jouanno E."/>
            <person name="Herpin A."/>
            <person name="Schartl M."/>
            <person name="Postlethwait J."/>
            <person name="Schaerlinger B."/>
            <person name="Chardard D."/>
            <person name="Lecocq T."/>
            <person name="Poncet C."/>
            <person name="Jaffrelo L."/>
            <person name="Lampietro C."/>
            <person name="Guiguen Y."/>
        </authorList>
    </citation>
    <scope>NUCLEOTIDE SEQUENCE [LARGE SCALE GENOMIC DNA]</scope>
    <source>
        <tissue evidence="2">Blood</tissue>
    </source>
</reference>
<feature type="compositionally biased region" description="Acidic residues" evidence="1">
    <location>
        <begin position="16"/>
        <end position="26"/>
    </location>
</feature>
<organism evidence="2 3">
    <name type="scientific">Perca fluviatilis</name>
    <name type="common">European perch</name>
    <dbReference type="NCBI Taxonomy" id="8168"/>
    <lineage>
        <taxon>Eukaryota</taxon>
        <taxon>Metazoa</taxon>
        <taxon>Chordata</taxon>
        <taxon>Craniata</taxon>
        <taxon>Vertebrata</taxon>
        <taxon>Euteleostomi</taxon>
        <taxon>Actinopterygii</taxon>
        <taxon>Neopterygii</taxon>
        <taxon>Teleostei</taxon>
        <taxon>Neoteleostei</taxon>
        <taxon>Acanthomorphata</taxon>
        <taxon>Eupercaria</taxon>
        <taxon>Perciformes</taxon>
        <taxon>Percoidei</taxon>
        <taxon>Percidae</taxon>
        <taxon>Percinae</taxon>
        <taxon>Perca</taxon>
    </lineage>
</organism>
<evidence type="ECO:0000256" key="1">
    <source>
        <dbReference type="SAM" id="MobiDB-lite"/>
    </source>
</evidence>
<dbReference type="AlphaFoldDB" id="A0A6A5ERC4"/>
<dbReference type="Proteomes" id="UP000465112">
    <property type="component" value="Chromosome 4"/>
</dbReference>